<feature type="non-terminal residue" evidence="1">
    <location>
        <position position="1"/>
    </location>
</feature>
<comment type="caution">
    <text evidence="1">The sequence shown here is derived from an EMBL/GenBank/DDBJ whole genome shotgun (WGS) entry which is preliminary data.</text>
</comment>
<dbReference type="EMBL" id="JAYGHK010000028">
    <property type="protein sequence ID" value="MEA5608578.1"/>
    <property type="molecule type" value="Genomic_DNA"/>
</dbReference>
<reference evidence="1 2" key="1">
    <citation type="submission" date="2023-12" db="EMBL/GenBank/DDBJ databases">
        <title>Baltic Sea Cyanobacteria.</title>
        <authorList>
            <person name="Delbaje E."/>
            <person name="Fewer D.P."/>
            <person name="Shishido T.K."/>
        </authorList>
    </citation>
    <scope>NUCLEOTIDE SEQUENCE [LARGE SCALE GENOMIC DNA]</scope>
    <source>
        <strain evidence="1 2">UHCC 0060</strain>
    </source>
</reference>
<proteinExistence type="predicted"/>
<keyword evidence="2" id="KW-1185">Reference proteome</keyword>
<accession>A0ABU5UQN3</accession>
<organism evidence="1 2">
    <name type="scientific">Nodularia spumigena UHCC 0060</name>
    <dbReference type="NCBI Taxonomy" id="3110300"/>
    <lineage>
        <taxon>Bacteria</taxon>
        <taxon>Bacillati</taxon>
        <taxon>Cyanobacteriota</taxon>
        <taxon>Cyanophyceae</taxon>
        <taxon>Nostocales</taxon>
        <taxon>Nodulariaceae</taxon>
        <taxon>Nodularia</taxon>
    </lineage>
</organism>
<evidence type="ECO:0000313" key="1">
    <source>
        <dbReference type="EMBL" id="MEA5608578.1"/>
    </source>
</evidence>
<dbReference type="InterPro" id="IPR036409">
    <property type="entry name" value="Aldolase_II/adducin_N_sf"/>
</dbReference>
<gene>
    <name evidence="1" type="ORF">VB695_10905</name>
</gene>
<protein>
    <submittedName>
        <fullName evidence="1">Class II aldolase/adducin family protein</fullName>
    </submittedName>
</protein>
<dbReference type="Gene3D" id="3.40.225.10">
    <property type="entry name" value="Class II aldolase/adducin N-terminal domain"/>
    <property type="match status" value="1"/>
</dbReference>
<sequence length="90" mass="10240">RLFQVGKNPLALDVGRFKVGHSVDEAAWWFTTMERSCQAQLLAEATGKPHLIKPEYASLAHSQVGSHYLGWLSFQPLYEMIVRKEPDLLE</sequence>
<dbReference type="Proteomes" id="UP001303285">
    <property type="component" value="Unassembled WGS sequence"/>
</dbReference>
<dbReference type="SUPFAM" id="SSF53639">
    <property type="entry name" value="AraD/HMP-PK domain-like"/>
    <property type="match status" value="1"/>
</dbReference>
<evidence type="ECO:0000313" key="2">
    <source>
        <dbReference type="Proteomes" id="UP001303285"/>
    </source>
</evidence>
<name>A0ABU5UQN3_NODSP</name>